<feature type="domain" description="Palmitoyltransferase DHHC" evidence="8">
    <location>
        <begin position="94"/>
        <end position="225"/>
    </location>
</feature>
<protein>
    <recommendedName>
        <fullName evidence="7">Palmitoyltransferase</fullName>
        <ecNumber evidence="7">2.3.1.225</ecNumber>
    </recommendedName>
</protein>
<evidence type="ECO:0000313" key="9">
    <source>
        <dbReference type="EMBL" id="CAE0540613.1"/>
    </source>
</evidence>
<proteinExistence type="inferred from homology"/>
<dbReference type="PROSITE" id="PS50216">
    <property type="entry name" value="DHHC"/>
    <property type="match status" value="1"/>
</dbReference>
<dbReference type="GO" id="GO:0016020">
    <property type="term" value="C:membrane"/>
    <property type="evidence" value="ECO:0007669"/>
    <property type="project" value="UniProtKB-SubCell"/>
</dbReference>
<keyword evidence="4 7" id="KW-1133">Transmembrane helix</keyword>
<dbReference type="InterPro" id="IPR039859">
    <property type="entry name" value="PFA4/ZDH16/20/ERF2-like"/>
</dbReference>
<dbReference type="EMBL" id="HBIR01015777">
    <property type="protein sequence ID" value="CAE0540613.1"/>
    <property type="molecule type" value="Transcribed_RNA"/>
</dbReference>
<gene>
    <name evidence="9" type="ORF">EHUX00137_LOCUS11738</name>
</gene>
<evidence type="ECO:0000259" key="8">
    <source>
        <dbReference type="Pfam" id="PF01529"/>
    </source>
</evidence>
<evidence type="ECO:0000256" key="1">
    <source>
        <dbReference type="ARBA" id="ARBA00004141"/>
    </source>
</evidence>
<sequence>MSGSELWCVHSDPCGICCAGVTYILLFFADWVVCTHLLPPWLGLSTGSCVLGLAFLLISALAVASHLRTMLTDPGAVPHEYTPSALLHDEKALPMCSRCNGFKPPRAHHCSQCDRCIMKMDHHCPWVNNCVGANNQKHFVLFVGYTALLSGYAMVLLVLRLMATLNEPRLFLTTHSHGPQEPVSMLYMFLLLFESLLFGLFTSAMFCEQLSSILTDQTGIERLKNDYAPPRRSAVQNLSETFGRPCSLLWLLPTPVTFNGLTWWDILPTEHEV</sequence>
<dbReference type="InterPro" id="IPR001594">
    <property type="entry name" value="Palmitoyltrfase_DHHC"/>
</dbReference>
<keyword evidence="2 7" id="KW-0808">Transferase</keyword>
<feature type="transmembrane region" description="Helical" evidence="7">
    <location>
        <begin position="183"/>
        <end position="207"/>
    </location>
</feature>
<dbReference type="EC" id="2.3.1.225" evidence="7"/>
<comment type="similarity">
    <text evidence="7">Belongs to the DHHC palmitoyltransferase family.</text>
</comment>
<dbReference type="AlphaFoldDB" id="A0A7S3S0N1"/>
<comment type="catalytic activity">
    <reaction evidence="7">
        <text>L-cysteinyl-[protein] + hexadecanoyl-CoA = S-hexadecanoyl-L-cysteinyl-[protein] + CoA</text>
        <dbReference type="Rhea" id="RHEA:36683"/>
        <dbReference type="Rhea" id="RHEA-COMP:10131"/>
        <dbReference type="Rhea" id="RHEA-COMP:11032"/>
        <dbReference type="ChEBI" id="CHEBI:29950"/>
        <dbReference type="ChEBI" id="CHEBI:57287"/>
        <dbReference type="ChEBI" id="CHEBI:57379"/>
        <dbReference type="ChEBI" id="CHEBI:74151"/>
        <dbReference type="EC" id="2.3.1.225"/>
    </reaction>
</comment>
<evidence type="ECO:0000256" key="4">
    <source>
        <dbReference type="ARBA" id="ARBA00022989"/>
    </source>
</evidence>
<reference evidence="9" key="1">
    <citation type="submission" date="2021-01" db="EMBL/GenBank/DDBJ databases">
        <authorList>
            <person name="Corre E."/>
            <person name="Pelletier E."/>
            <person name="Niang G."/>
            <person name="Scheremetjew M."/>
            <person name="Finn R."/>
            <person name="Kale V."/>
            <person name="Holt S."/>
            <person name="Cochrane G."/>
            <person name="Meng A."/>
            <person name="Brown T."/>
            <person name="Cohen L."/>
        </authorList>
    </citation>
    <scope>NUCLEOTIDE SEQUENCE</scope>
    <source>
        <strain evidence="9">379</strain>
    </source>
</reference>
<comment type="subcellular location">
    <subcellularLocation>
        <location evidence="1">Membrane</location>
        <topology evidence="1">Multi-pass membrane protein</topology>
    </subcellularLocation>
</comment>
<dbReference type="PANTHER" id="PTHR12246">
    <property type="entry name" value="PALMITOYLTRANSFERASE ZDHHC16"/>
    <property type="match status" value="1"/>
</dbReference>
<evidence type="ECO:0000256" key="5">
    <source>
        <dbReference type="ARBA" id="ARBA00023136"/>
    </source>
</evidence>
<evidence type="ECO:0000256" key="2">
    <source>
        <dbReference type="ARBA" id="ARBA00022679"/>
    </source>
</evidence>
<feature type="transmembrane region" description="Helical" evidence="7">
    <location>
        <begin position="7"/>
        <end position="29"/>
    </location>
</feature>
<accession>A0A7S3S0N1</accession>
<evidence type="ECO:0000256" key="6">
    <source>
        <dbReference type="ARBA" id="ARBA00023315"/>
    </source>
</evidence>
<evidence type="ECO:0000256" key="3">
    <source>
        <dbReference type="ARBA" id="ARBA00022692"/>
    </source>
</evidence>
<feature type="transmembrane region" description="Helical" evidence="7">
    <location>
        <begin position="41"/>
        <end position="64"/>
    </location>
</feature>
<dbReference type="Pfam" id="PF01529">
    <property type="entry name" value="DHHC"/>
    <property type="match status" value="1"/>
</dbReference>
<comment type="domain">
    <text evidence="7">The DHHC domain is required for palmitoyltransferase activity.</text>
</comment>
<keyword evidence="3 7" id="KW-0812">Transmembrane</keyword>
<feature type="transmembrane region" description="Helical" evidence="7">
    <location>
        <begin position="139"/>
        <end position="163"/>
    </location>
</feature>
<organism evidence="9">
    <name type="scientific">Emiliania huxleyi</name>
    <name type="common">Coccolithophore</name>
    <name type="synonym">Pontosphaera huxleyi</name>
    <dbReference type="NCBI Taxonomy" id="2903"/>
    <lineage>
        <taxon>Eukaryota</taxon>
        <taxon>Haptista</taxon>
        <taxon>Haptophyta</taxon>
        <taxon>Prymnesiophyceae</taxon>
        <taxon>Isochrysidales</taxon>
        <taxon>Noelaerhabdaceae</taxon>
        <taxon>Emiliania</taxon>
    </lineage>
</organism>
<keyword evidence="5 7" id="KW-0472">Membrane</keyword>
<evidence type="ECO:0000256" key="7">
    <source>
        <dbReference type="RuleBase" id="RU079119"/>
    </source>
</evidence>
<keyword evidence="6 7" id="KW-0012">Acyltransferase</keyword>
<dbReference type="GO" id="GO:0019706">
    <property type="term" value="F:protein-cysteine S-palmitoyltransferase activity"/>
    <property type="evidence" value="ECO:0007669"/>
    <property type="project" value="UniProtKB-EC"/>
</dbReference>
<name>A0A7S3S0N1_EMIHU</name>